<dbReference type="Proteomes" id="UP001465755">
    <property type="component" value="Unassembled WGS sequence"/>
</dbReference>
<reference evidence="1 2" key="1">
    <citation type="journal article" date="2024" name="Nat. Commun.">
        <title>Phylogenomics reveals the evolutionary origins of lichenization in chlorophyte algae.</title>
        <authorList>
            <person name="Puginier C."/>
            <person name="Libourel C."/>
            <person name="Otte J."/>
            <person name="Skaloud P."/>
            <person name="Haon M."/>
            <person name="Grisel S."/>
            <person name="Petersen M."/>
            <person name="Berrin J.G."/>
            <person name="Delaux P.M."/>
            <person name="Dal Grande F."/>
            <person name="Keller J."/>
        </authorList>
    </citation>
    <scope>NUCLEOTIDE SEQUENCE [LARGE SCALE GENOMIC DNA]</scope>
    <source>
        <strain evidence="1 2">SAG 2036</strain>
    </source>
</reference>
<evidence type="ECO:0000313" key="1">
    <source>
        <dbReference type="EMBL" id="KAK9794653.1"/>
    </source>
</evidence>
<comment type="caution">
    <text evidence="1">The sequence shown here is derived from an EMBL/GenBank/DDBJ whole genome shotgun (WGS) entry which is preliminary data.</text>
</comment>
<evidence type="ECO:0000313" key="2">
    <source>
        <dbReference type="Proteomes" id="UP001465755"/>
    </source>
</evidence>
<proteinExistence type="predicted"/>
<dbReference type="AlphaFoldDB" id="A0AAW1NUW7"/>
<organism evidence="1 2">
    <name type="scientific">Symbiochloris irregularis</name>
    <dbReference type="NCBI Taxonomy" id="706552"/>
    <lineage>
        <taxon>Eukaryota</taxon>
        <taxon>Viridiplantae</taxon>
        <taxon>Chlorophyta</taxon>
        <taxon>core chlorophytes</taxon>
        <taxon>Trebouxiophyceae</taxon>
        <taxon>Trebouxiales</taxon>
        <taxon>Trebouxiaceae</taxon>
        <taxon>Symbiochloris</taxon>
    </lineage>
</organism>
<sequence length="265" mass="28780">MCAAGSEPWTIIGEGRVGSALARLGTNDTIVKRGDSIPDGTGPIIVATRNDSLQSVFDATPEARRQDLVFIQNGMIQPWLNKHGLSDNTQVLAYFAVAKMGDMPSGGRTEVNPEGLTAAYGKHANTVAKRLRDGSVACRVLTQQGYTKAMLEKLVWISAFMLVGQQHGNCSVGDVVKDRKAEVTVLMAELGRAGAIELGIQLNPGVIQRLLSYAESVAHFPTAVKEFEWRNGWFYNLSKRAREQGVDDPCKLHSALLKIMGIVKD</sequence>
<accession>A0AAW1NUW7</accession>
<name>A0AAW1NUW7_9CHLO</name>
<dbReference type="PANTHER" id="PTHR34044:SF1">
    <property type="entry name" value="NUCLEAR PROTEIN"/>
    <property type="match status" value="1"/>
</dbReference>
<dbReference type="PANTHER" id="PTHR34044">
    <property type="entry name" value="NUCLEAR PROTEIN"/>
    <property type="match status" value="1"/>
</dbReference>
<protein>
    <recommendedName>
        <fullName evidence="3">Ketopantoate reductase</fullName>
    </recommendedName>
</protein>
<evidence type="ECO:0008006" key="3">
    <source>
        <dbReference type="Google" id="ProtNLM"/>
    </source>
</evidence>
<dbReference type="EMBL" id="JALJOQ010000136">
    <property type="protein sequence ID" value="KAK9794653.1"/>
    <property type="molecule type" value="Genomic_DNA"/>
</dbReference>
<gene>
    <name evidence="1" type="ORF">WJX73_010733</name>
</gene>
<keyword evidence="2" id="KW-1185">Reference proteome</keyword>